<proteinExistence type="predicted"/>
<dbReference type="Pfam" id="PF00069">
    <property type="entry name" value="Pkinase"/>
    <property type="match status" value="1"/>
</dbReference>
<dbReference type="OrthoDB" id="5804191at2759"/>
<dbReference type="Gene3D" id="1.10.510.10">
    <property type="entry name" value="Transferase(Phosphotransferase) domain 1"/>
    <property type="match status" value="1"/>
</dbReference>
<dbReference type="SUPFAM" id="SSF56112">
    <property type="entry name" value="Protein kinase-like (PK-like)"/>
    <property type="match status" value="1"/>
</dbReference>
<keyword evidence="3" id="KW-1185">Reference proteome</keyword>
<dbReference type="HOGENOM" id="CLU_080803_0_0_1"/>
<feature type="domain" description="Protein kinase" evidence="1">
    <location>
        <begin position="1"/>
        <end position="247"/>
    </location>
</feature>
<evidence type="ECO:0000313" key="3">
    <source>
        <dbReference type="Proteomes" id="UP000008068"/>
    </source>
</evidence>
<dbReference type="EMBL" id="GL380013">
    <property type="protein sequence ID" value="EGT42342.1"/>
    <property type="molecule type" value="Genomic_DNA"/>
</dbReference>
<reference evidence="3" key="1">
    <citation type="submission" date="2011-07" db="EMBL/GenBank/DDBJ databases">
        <authorList>
            <consortium name="Caenorhabditis brenneri Sequencing and Analysis Consortium"/>
            <person name="Wilson R.K."/>
        </authorList>
    </citation>
    <scope>NUCLEOTIDE SEQUENCE [LARGE SCALE GENOMIC DNA]</scope>
    <source>
        <strain evidence="3">PB2801</strain>
    </source>
</reference>
<dbReference type="PANTHER" id="PTHR11909">
    <property type="entry name" value="CASEIN KINASE-RELATED"/>
    <property type="match status" value="1"/>
</dbReference>
<organism evidence="3">
    <name type="scientific">Caenorhabditis brenneri</name>
    <name type="common">Nematode worm</name>
    <dbReference type="NCBI Taxonomy" id="135651"/>
    <lineage>
        <taxon>Eukaryota</taxon>
        <taxon>Metazoa</taxon>
        <taxon>Ecdysozoa</taxon>
        <taxon>Nematoda</taxon>
        <taxon>Chromadorea</taxon>
        <taxon>Rhabditida</taxon>
        <taxon>Rhabditina</taxon>
        <taxon>Rhabditomorpha</taxon>
        <taxon>Rhabditoidea</taxon>
        <taxon>Rhabditidae</taxon>
        <taxon>Peloderinae</taxon>
        <taxon>Caenorhabditis</taxon>
    </lineage>
</organism>
<gene>
    <name evidence="2" type="ORF">CAEBREN_01363</name>
</gene>
<dbReference type="PROSITE" id="PS50011">
    <property type="entry name" value="PROTEIN_KINASE_DOM"/>
    <property type="match status" value="1"/>
</dbReference>
<dbReference type="AlphaFoldDB" id="G0P1G6"/>
<protein>
    <recommendedName>
        <fullName evidence="1">Protein kinase domain-containing protein</fullName>
    </recommendedName>
</protein>
<dbReference type="OMA" id="PENDLMN"/>
<evidence type="ECO:0000259" key="1">
    <source>
        <dbReference type="PROSITE" id="PS50011"/>
    </source>
</evidence>
<accession>G0P1G6</accession>
<sequence>MSFPHLSNLAGKKFGKISLEKQIRKGTIGVIYEGLFDLEKVAFMQCDFAELAHLRFKIECKSFTNGTILKISRQILDGLSHIHEKGYTHRDTKLNNMMVSQSGGCSQKVVAFLIDFGISSRVVDKNGNRMSRDTCFNFSKLDQSTPYTALGDAPDFIDDLIQMTYSMIRVTNDPMKEQKAIPLHRPRTVLSVTLSWMVPFFEPIGSQKPLSSIDYQSICGSVDAMIPENDARADLNLRTVGKEFKLI</sequence>
<dbReference type="SMART" id="SM00220">
    <property type="entry name" value="S_TKc"/>
    <property type="match status" value="1"/>
</dbReference>
<dbReference type="InParanoid" id="G0P1G6"/>
<dbReference type="InterPro" id="IPR000719">
    <property type="entry name" value="Prot_kinase_dom"/>
</dbReference>
<dbReference type="Proteomes" id="UP000008068">
    <property type="component" value="Unassembled WGS sequence"/>
</dbReference>
<dbReference type="GO" id="GO:0005524">
    <property type="term" value="F:ATP binding"/>
    <property type="evidence" value="ECO:0007669"/>
    <property type="project" value="InterPro"/>
</dbReference>
<dbReference type="InterPro" id="IPR011009">
    <property type="entry name" value="Kinase-like_dom_sf"/>
</dbReference>
<dbReference type="InterPro" id="IPR050235">
    <property type="entry name" value="CK1_Ser-Thr_kinase"/>
</dbReference>
<name>G0P1G6_CAEBE</name>
<dbReference type="eggNOG" id="KOG1164">
    <property type="taxonomic scope" value="Eukaryota"/>
</dbReference>
<dbReference type="STRING" id="135651.G0P1G6"/>
<dbReference type="GO" id="GO:0004672">
    <property type="term" value="F:protein kinase activity"/>
    <property type="evidence" value="ECO:0007669"/>
    <property type="project" value="InterPro"/>
</dbReference>
<evidence type="ECO:0000313" key="2">
    <source>
        <dbReference type="EMBL" id="EGT42342.1"/>
    </source>
</evidence>